<sequence>MSERKDKKKVIGEPMTDDQIRVFLDSMPESGVDADFHALQRAYRSLREEDFERFVRFFSEAGRNVAARDPQGHSLADIVATHAQSATYLDILQRHGG</sequence>
<dbReference type="HOGENOM" id="CLU_176948_0_0_6"/>
<accession>A0A0B4XLV9</accession>
<organism evidence="1 2">
    <name type="scientific">Isoalcanivorax pacificus W11-5</name>
    <dbReference type="NCBI Taxonomy" id="391936"/>
    <lineage>
        <taxon>Bacteria</taxon>
        <taxon>Pseudomonadati</taxon>
        <taxon>Pseudomonadota</taxon>
        <taxon>Gammaproteobacteria</taxon>
        <taxon>Oceanospirillales</taxon>
        <taxon>Alcanivoracaceae</taxon>
        <taxon>Isoalcanivorax</taxon>
    </lineage>
</organism>
<evidence type="ECO:0008006" key="3">
    <source>
        <dbReference type="Google" id="ProtNLM"/>
    </source>
</evidence>
<reference evidence="1 2" key="1">
    <citation type="journal article" date="2012" name="J. Bacteriol.">
        <title>Genome sequence of an alkane-degrading bacterium, Alcanivorax pacificus type strain W11-5, isolated from deep sea sediment.</title>
        <authorList>
            <person name="Lai Q."/>
            <person name="Shao Z."/>
        </authorList>
    </citation>
    <scope>NUCLEOTIDE SEQUENCE [LARGE SCALE GENOMIC DNA]</scope>
    <source>
        <strain evidence="1 2">W11-5</strain>
    </source>
</reference>
<evidence type="ECO:0000313" key="1">
    <source>
        <dbReference type="EMBL" id="AJD47670.1"/>
    </source>
</evidence>
<keyword evidence="2" id="KW-1185">Reference proteome</keyword>
<gene>
    <name evidence="1" type="ORF">S7S_06270</name>
</gene>
<proteinExistence type="predicted"/>
<dbReference type="RefSeq" id="WP_008739787.1">
    <property type="nucleotide sequence ID" value="NZ_CP004387.1"/>
</dbReference>
<dbReference type="EMBL" id="CP004387">
    <property type="protein sequence ID" value="AJD47670.1"/>
    <property type="molecule type" value="Genomic_DNA"/>
</dbReference>
<dbReference type="KEGG" id="apac:S7S_06270"/>
<protein>
    <recommendedName>
        <fullName evidence="3">Aminopeptidase N</fullName>
    </recommendedName>
</protein>
<dbReference type="AlphaFoldDB" id="A0A0B4XLV9"/>
<dbReference type="NCBIfam" id="NF038106">
    <property type="entry name" value="gamma_NF038106"/>
    <property type="match status" value="1"/>
</dbReference>
<dbReference type="InterPro" id="IPR047742">
    <property type="entry name" value="PA4642-like"/>
</dbReference>
<dbReference type="Proteomes" id="UP000006764">
    <property type="component" value="Chromosome"/>
</dbReference>
<name>A0A0B4XLV9_9GAMM</name>
<dbReference type="OrthoDB" id="5736604at2"/>
<evidence type="ECO:0000313" key="2">
    <source>
        <dbReference type="Proteomes" id="UP000006764"/>
    </source>
</evidence>
<dbReference type="STRING" id="391936.S7S_06270"/>